<keyword evidence="3" id="KW-1185">Reference proteome</keyword>
<organism evidence="2 3">
    <name type="scientific">Desulfonatronum thiosulfatophilum</name>
    <dbReference type="NCBI Taxonomy" id="617002"/>
    <lineage>
        <taxon>Bacteria</taxon>
        <taxon>Pseudomonadati</taxon>
        <taxon>Thermodesulfobacteriota</taxon>
        <taxon>Desulfovibrionia</taxon>
        <taxon>Desulfovibrionales</taxon>
        <taxon>Desulfonatronaceae</taxon>
        <taxon>Desulfonatronum</taxon>
    </lineage>
</organism>
<dbReference type="Proteomes" id="UP000198771">
    <property type="component" value="Unassembled WGS sequence"/>
</dbReference>
<proteinExistence type="predicted"/>
<evidence type="ECO:0000313" key="2">
    <source>
        <dbReference type="EMBL" id="SDB53404.1"/>
    </source>
</evidence>
<dbReference type="RefSeq" id="WP_092122694.1">
    <property type="nucleotide sequence ID" value="NZ_FMXO01000016.1"/>
</dbReference>
<dbReference type="Gene3D" id="3.50.50.60">
    <property type="entry name" value="FAD/NAD(P)-binding domain"/>
    <property type="match status" value="2"/>
</dbReference>
<dbReference type="SUPFAM" id="SSF51905">
    <property type="entry name" value="FAD/NAD(P)-binding domain"/>
    <property type="match status" value="2"/>
</dbReference>
<sequence>MRKIVILGAGTGGTMMANRLCENLRTEIDQNKISVTIVDEDRTHVYQPGLLFIPFSMYRSREDVLKPRDVFLPSEAKFIVSKIEKVDPDAKKVVMKKGTIDYDLLIIASGSRCDPTENEGLLGPNWQKSIFDFYTLDGALKLQQAMRSFRGGRIVLNVAEMPVKCPVAPPEFVMLADWYFHERGLRDKVEIVFATPLSGPFTKPLASQTLKYVCEEKNIKIVPDFALSHVDNENKRIVSHDKREEEFDLLVSIPTMKGAQFIIDSDMGDPLGWVPTDNHTLQSKNFKDIFVIGDATNVPTSKAGSVAHFESEILIENILRHLDGLEPLPKYDGHSNCFIESGFGKALLIDFNYTQEPLPGKFPLPGAGPFTLLKETKMNHYGKMMFRWAYWHLLLKGKDLPVSPFMTMAGKEMPSPVTA</sequence>
<dbReference type="PANTHER" id="PTHR43755">
    <property type="match status" value="1"/>
</dbReference>
<dbReference type="InterPro" id="IPR036188">
    <property type="entry name" value="FAD/NAD-bd_sf"/>
</dbReference>
<name>A0A1G6E7E2_9BACT</name>
<dbReference type="InterPro" id="IPR052541">
    <property type="entry name" value="SQRD"/>
</dbReference>
<protein>
    <submittedName>
        <fullName evidence="2">Sulfide:quinone oxidoreductase</fullName>
    </submittedName>
</protein>
<dbReference type="GO" id="GO:0016491">
    <property type="term" value="F:oxidoreductase activity"/>
    <property type="evidence" value="ECO:0007669"/>
    <property type="project" value="InterPro"/>
</dbReference>
<dbReference type="STRING" id="617002.SAMN05660653_02644"/>
<gene>
    <name evidence="2" type="ORF">SAMN05660653_02644</name>
</gene>
<accession>A0A1G6E7E2</accession>
<dbReference type="EMBL" id="FMXO01000016">
    <property type="protein sequence ID" value="SDB53404.1"/>
    <property type="molecule type" value="Genomic_DNA"/>
</dbReference>
<dbReference type="InterPro" id="IPR023753">
    <property type="entry name" value="FAD/NAD-binding_dom"/>
</dbReference>
<reference evidence="2 3" key="1">
    <citation type="submission" date="2016-10" db="EMBL/GenBank/DDBJ databases">
        <authorList>
            <person name="de Groot N.N."/>
        </authorList>
    </citation>
    <scope>NUCLEOTIDE SEQUENCE [LARGE SCALE GENOMIC DNA]</scope>
    <source>
        <strain evidence="2 3">ASO4-2</strain>
    </source>
</reference>
<evidence type="ECO:0000259" key="1">
    <source>
        <dbReference type="Pfam" id="PF07992"/>
    </source>
</evidence>
<dbReference type="OrthoDB" id="9802771at2"/>
<dbReference type="AlphaFoldDB" id="A0A1G6E7E2"/>
<evidence type="ECO:0000313" key="3">
    <source>
        <dbReference type="Proteomes" id="UP000198771"/>
    </source>
</evidence>
<dbReference type="PANTHER" id="PTHR43755:SF1">
    <property type="entry name" value="FAD-DEPENDENT PYRIDINE NUCLEOTIDE-DISULPHIDE OXIDOREDUCTASE"/>
    <property type="match status" value="1"/>
</dbReference>
<dbReference type="Pfam" id="PF07992">
    <property type="entry name" value="Pyr_redox_2"/>
    <property type="match status" value="1"/>
</dbReference>
<feature type="domain" description="FAD/NAD(P)-binding" evidence="1">
    <location>
        <begin position="3"/>
        <end position="300"/>
    </location>
</feature>